<keyword evidence="5" id="KW-1185">Reference proteome</keyword>
<keyword evidence="2" id="KW-0812">Transmembrane</keyword>
<evidence type="ECO:0000256" key="1">
    <source>
        <dbReference type="ARBA" id="ARBA00025759"/>
    </source>
</evidence>
<dbReference type="GO" id="GO:0031463">
    <property type="term" value="C:Cul3-RING ubiquitin ligase complex"/>
    <property type="evidence" value="ECO:0007669"/>
    <property type="project" value="TreeGrafter"/>
</dbReference>
<dbReference type="Gene3D" id="3.30.710.10">
    <property type="entry name" value="Potassium Channel Kv1.1, Chain A"/>
    <property type="match status" value="1"/>
</dbReference>
<dbReference type="Pfam" id="PF02214">
    <property type="entry name" value="BTB_2"/>
    <property type="match status" value="1"/>
</dbReference>
<accession>E4WQC2</accession>
<evidence type="ECO:0000313" key="5">
    <source>
        <dbReference type="Proteomes" id="UP000001307"/>
    </source>
</evidence>
<dbReference type="GO" id="GO:0004842">
    <property type="term" value="F:ubiquitin-protein transferase activity"/>
    <property type="evidence" value="ECO:0007669"/>
    <property type="project" value="TreeGrafter"/>
</dbReference>
<dbReference type="InterPro" id="IPR003131">
    <property type="entry name" value="T1-type_BTB"/>
</dbReference>
<comment type="similarity">
    <text evidence="1">Belongs to the BACURD family.</text>
</comment>
<dbReference type="PANTHER" id="PTHR11145:SF8">
    <property type="entry name" value="RE57120P"/>
    <property type="match status" value="1"/>
</dbReference>
<dbReference type="AlphaFoldDB" id="E4WQC2"/>
<evidence type="ECO:0000259" key="3">
    <source>
        <dbReference type="PROSITE" id="PS50097"/>
    </source>
</evidence>
<feature type="transmembrane region" description="Helical" evidence="2">
    <location>
        <begin position="37"/>
        <end position="58"/>
    </location>
</feature>
<dbReference type="PROSITE" id="PS50097">
    <property type="entry name" value="BTB"/>
    <property type="match status" value="1"/>
</dbReference>
<feature type="transmembrane region" description="Helical" evidence="2">
    <location>
        <begin position="100"/>
        <end position="120"/>
    </location>
</feature>
<dbReference type="OrthoDB" id="2333377at2759"/>
<dbReference type="SUPFAM" id="SSF54695">
    <property type="entry name" value="POZ domain"/>
    <property type="match status" value="1"/>
</dbReference>
<dbReference type="Proteomes" id="UP000001307">
    <property type="component" value="Unassembled WGS sequence"/>
</dbReference>
<dbReference type="GO" id="GO:0035024">
    <property type="term" value="P:negative regulation of Rho protein signal transduction"/>
    <property type="evidence" value="ECO:0007669"/>
    <property type="project" value="TreeGrafter"/>
</dbReference>
<keyword evidence="2" id="KW-0472">Membrane</keyword>
<dbReference type="InterPro" id="IPR000210">
    <property type="entry name" value="BTB/POZ_dom"/>
</dbReference>
<evidence type="ECO:0000313" key="4">
    <source>
        <dbReference type="EMBL" id="CBY20863.1"/>
    </source>
</evidence>
<sequence>MCDCMFRKSKSGNEISKKYIKMCLKTQKDCLRGNPPLVCCALNLLIFFVLLVTGGVYITSKPELKNIDFIWAEQKGKNVTELGLKPLISTDRAFLTEHHIFDLAILIAFCLLVLIIYSCIPNEKYTEKRHLRLIEEPSTVYKIQIYITVRFFFKCPECQFQMSNLDNYIKLNVGGYLYMTTRDTLSRHSDTMLSSMFSGRMDVEKDEEGYHLVDRNGAYFAYILDFLRDSKIVLPQDQAEIKKILKEANFFAVQELIEACHESLNKLRPPKEEPIAPVCQVPIVTSPFEEQKLIEQSLKPVVKLLYNRGNNKYSYTSSSDDHMLRNIELFDKLALNFTDRIRFIRDVVGEDICVWSFYGHGRKISEICCTSIVYATEKKQTKVEFPEARIYEETLNVLLYEGSRRPQIVELEKDASSGEFVPRVRRIHAGSNGNSGNAQQQLGNR</sequence>
<dbReference type="PANTHER" id="PTHR11145">
    <property type="entry name" value="BTB/POZ DOMAIN-CONTAINING ADAPTER FOR CUL3-MEDIATED RHOA DEGRADATION PROTEIN FAMILY MEMBER"/>
    <property type="match status" value="1"/>
</dbReference>
<dbReference type="GO" id="GO:0016567">
    <property type="term" value="P:protein ubiquitination"/>
    <property type="evidence" value="ECO:0007669"/>
    <property type="project" value="TreeGrafter"/>
</dbReference>
<dbReference type="InParanoid" id="E4WQC2"/>
<gene>
    <name evidence="4" type="ORF">GSOID_T00000871001</name>
</gene>
<dbReference type="SMART" id="SM00225">
    <property type="entry name" value="BTB"/>
    <property type="match status" value="1"/>
</dbReference>
<reference evidence="4" key="1">
    <citation type="journal article" date="2010" name="Science">
        <title>Plasticity of animal genome architecture unmasked by rapid evolution of a pelagic tunicate.</title>
        <authorList>
            <person name="Denoeud F."/>
            <person name="Henriet S."/>
            <person name="Mungpakdee S."/>
            <person name="Aury J.M."/>
            <person name="Da Silva C."/>
            <person name="Brinkmann H."/>
            <person name="Mikhaleva J."/>
            <person name="Olsen L.C."/>
            <person name="Jubin C."/>
            <person name="Canestro C."/>
            <person name="Bouquet J.M."/>
            <person name="Danks G."/>
            <person name="Poulain J."/>
            <person name="Campsteijn C."/>
            <person name="Adamski M."/>
            <person name="Cross I."/>
            <person name="Yadetie F."/>
            <person name="Muffato M."/>
            <person name="Louis A."/>
            <person name="Butcher S."/>
            <person name="Tsagkogeorga G."/>
            <person name="Konrad A."/>
            <person name="Singh S."/>
            <person name="Jensen M.F."/>
            <person name="Cong E.H."/>
            <person name="Eikeseth-Otteraa H."/>
            <person name="Noel B."/>
            <person name="Anthouard V."/>
            <person name="Porcel B.M."/>
            <person name="Kachouri-Lafond R."/>
            <person name="Nishino A."/>
            <person name="Ugolini M."/>
            <person name="Chourrout P."/>
            <person name="Nishida H."/>
            <person name="Aasland R."/>
            <person name="Huzurbazar S."/>
            <person name="Westhof E."/>
            <person name="Delsuc F."/>
            <person name="Lehrach H."/>
            <person name="Reinhardt R."/>
            <person name="Weissenbach J."/>
            <person name="Roy S.W."/>
            <person name="Artiguenave F."/>
            <person name="Postlethwait J.H."/>
            <person name="Manak J.R."/>
            <person name="Thompson E.M."/>
            <person name="Jaillon O."/>
            <person name="Du Pasquier L."/>
            <person name="Boudinot P."/>
            <person name="Liberles D.A."/>
            <person name="Volff J.N."/>
            <person name="Philippe H."/>
            <person name="Lenhard B."/>
            <person name="Roest Crollius H."/>
            <person name="Wincker P."/>
            <person name="Chourrout D."/>
        </authorList>
    </citation>
    <scope>NUCLEOTIDE SEQUENCE [LARGE SCALE GENOMIC DNA]</scope>
</reference>
<organism evidence="4">
    <name type="scientific">Oikopleura dioica</name>
    <name type="common">Tunicate</name>
    <dbReference type="NCBI Taxonomy" id="34765"/>
    <lineage>
        <taxon>Eukaryota</taxon>
        <taxon>Metazoa</taxon>
        <taxon>Chordata</taxon>
        <taxon>Tunicata</taxon>
        <taxon>Appendicularia</taxon>
        <taxon>Copelata</taxon>
        <taxon>Oikopleuridae</taxon>
        <taxon>Oikopleura</taxon>
    </lineage>
</organism>
<protein>
    <recommendedName>
        <fullName evidence="3">BTB domain-containing protein</fullName>
    </recommendedName>
</protein>
<dbReference type="InterPro" id="IPR045068">
    <property type="entry name" value="BACURD1-3"/>
</dbReference>
<evidence type="ECO:0000256" key="2">
    <source>
        <dbReference type="SAM" id="Phobius"/>
    </source>
</evidence>
<dbReference type="FunCoup" id="E4WQC2">
    <property type="interactions" value="28"/>
</dbReference>
<feature type="domain" description="BTB" evidence="3">
    <location>
        <begin position="167"/>
        <end position="236"/>
    </location>
</feature>
<dbReference type="EMBL" id="FN653015">
    <property type="protein sequence ID" value="CBY20863.1"/>
    <property type="molecule type" value="Genomic_DNA"/>
</dbReference>
<keyword evidence="2" id="KW-1133">Transmembrane helix</keyword>
<dbReference type="GO" id="GO:0051260">
    <property type="term" value="P:protein homooligomerization"/>
    <property type="evidence" value="ECO:0007669"/>
    <property type="project" value="InterPro"/>
</dbReference>
<name>E4WQC2_OIKDI</name>
<dbReference type="InterPro" id="IPR011333">
    <property type="entry name" value="SKP1/BTB/POZ_sf"/>
</dbReference>
<proteinExistence type="inferred from homology"/>
<dbReference type="GO" id="GO:0043161">
    <property type="term" value="P:proteasome-mediated ubiquitin-dependent protein catabolic process"/>
    <property type="evidence" value="ECO:0007669"/>
    <property type="project" value="TreeGrafter"/>
</dbReference>